<evidence type="ECO:0000313" key="2">
    <source>
        <dbReference type="Proteomes" id="UP000268014"/>
    </source>
</evidence>
<proteinExistence type="predicted"/>
<evidence type="ECO:0000313" key="3">
    <source>
        <dbReference type="WBParaSite" id="HPLM_0002139301-mRNA-1"/>
    </source>
</evidence>
<reference evidence="1 2" key="2">
    <citation type="submission" date="2018-11" db="EMBL/GenBank/DDBJ databases">
        <authorList>
            <consortium name="Pathogen Informatics"/>
        </authorList>
    </citation>
    <scope>NUCLEOTIDE SEQUENCE [LARGE SCALE GENOMIC DNA]</scope>
    <source>
        <strain evidence="1 2">MHpl1</strain>
    </source>
</reference>
<name>A0A0N4XAJ8_HAEPC</name>
<dbReference type="WBParaSite" id="HPLM_0002139301-mRNA-1">
    <property type="protein sequence ID" value="HPLM_0002139301-mRNA-1"/>
    <property type="gene ID" value="HPLM_0002139301"/>
</dbReference>
<sequence>MRPRLRSKTQFTGLKSEGRLRLKDTDKANASAAEFQKSFSNDDDRLPPFAPPSTIYAMDTFPYFDPKGIYDTLIYDTLVECSAHL</sequence>
<reference evidence="3" key="1">
    <citation type="submission" date="2017-02" db="UniProtKB">
        <authorList>
            <consortium name="WormBaseParasite"/>
        </authorList>
    </citation>
    <scope>IDENTIFICATION</scope>
</reference>
<protein>
    <submittedName>
        <fullName evidence="3">AGC-kinase C-terminal domain-containing protein</fullName>
    </submittedName>
</protein>
<accession>A0A0N4XAJ8</accession>
<gene>
    <name evidence="1" type="ORF">HPLM_LOCUS21382</name>
</gene>
<keyword evidence="2" id="KW-1185">Reference proteome</keyword>
<dbReference type="AlphaFoldDB" id="A0A0N4XAJ8"/>
<organism evidence="3">
    <name type="scientific">Haemonchus placei</name>
    <name type="common">Barber's pole worm</name>
    <dbReference type="NCBI Taxonomy" id="6290"/>
    <lineage>
        <taxon>Eukaryota</taxon>
        <taxon>Metazoa</taxon>
        <taxon>Ecdysozoa</taxon>
        <taxon>Nematoda</taxon>
        <taxon>Chromadorea</taxon>
        <taxon>Rhabditida</taxon>
        <taxon>Rhabditina</taxon>
        <taxon>Rhabditomorpha</taxon>
        <taxon>Strongyloidea</taxon>
        <taxon>Trichostrongylidae</taxon>
        <taxon>Haemonchus</taxon>
    </lineage>
</organism>
<dbReference type="Proteomes" id="UP000268014">
    <property type="component" value="Unassembled WGS sequence"/>
</dbReference>
<dbReference type="EMBL" id="UZAF01023339">
    <property type="protein sequence ID" value="VDO89592.1"/>
    <property type="molecule type" value="Genomic_DNA"/>
</dbReference>
<evidence type="ECO:0000313" key="1">
    <source>
        <dbReference type="EMBL" id="VDO89592.1"/>
    </source>
</evidence>